<name>A0A392STQ0_9FABA</name>
<feature type="non-terminal residue" evidence="2">
    <location>
        <position position="1"/>
    </location>
</feature>
<proteinExistence type="predicted"/>
<feature type="compositionally biased region" description="Polar residues" evidence="1">
    <location>
        <begin position="40"/>
        <end position="52"/>
    </location>
</feature>
<dbReference type="AlphaFoldDB" id="A0A392STQ0"/>
<reference evidence="2 3" key="1">
    <citation type="journal article" date="2018" name="Front. Plant Sci.">
        <title>Red Clover (Trifolium pratense) and Zigzag Clover (T. medium) - A Picture of Genomic Similarities and Differences.</title>
        <authorList>
            <person name="Dluhosova J."/>
            <person name="Istvanek J."/>
            <person name="Nedelnik J."/>
            <person name="Repkova J."/>
        </authorList>
    </citation>
    <scope>NUCLEOTIDE SEQUENCE [LARGE SCALE GENOMIC DNA]</scope>
    <source>
        <strain evidence="3">cv. 10/8</strain>
        <tissue evidence="2">Leaf</tissue>
    </source>
</reference>
<protein>
    <submittedName>
        <fullName evidence="2">Gag-pol polyprotein</fullName>
    </submittedName>
</protein>
<sequence>EEPNIDVASTDSISEAIVLLGRQFNKVLKKMDRRPRPNGKNFTQDTSRSTGTPRRPKPDDKPSQSKGI</sequence>
<comment type="caution">
    <text evidence="2">The sequence shown here is derived from an EMBL/GenBank/DDBJ whole genome shotgun (WGS) entry which is preliminary data.</text>
</comment>
<organism evidence="2 3">
    <name type="scientific">Trifolium medium</name>
    <dbReference type="NCBI Taxonomy" id="97028"/>
    <lineage>
        <taxon>Eukaryota</taxon>
        <taxon>Viridiplantae</taxon>
        <taxon>Streptophyta</taxon>
        <taxon>Embryophyta</taxon>
        <taxon>Tracheophyta</taxon>
        <taxon>Spermatophyta</taxon>
        <taxon>Magnoliopsida</taxon>
        <taxon>eudicotyledons</taxon>
        <taxon>Gunneridae</taxon>
        <taxon>Pentapetalae</taxon>
        <taxon>rosids</taxon>
        <taxon>fabids</taxon>
        <taxon>Fabales</taxon>
        <taxon>Fabaceae</taxon>
        <taxon>Papilionoideae</taxon>
        <taxon>50 kb inversion clade</taxon>
        <taxon>NPAAA clade</taxon>
        <taxon>Hologalegina</taxon>
        <taxon>IRL clade</taxon>
        <taxon>Trifolieae</taxon>
        <taxon>Trifolium</taxon>
    </lineage>
</organism>
<dbReference type="EMBL" id="LXQA010429858">
    <property type="protein sequence ID" value="MCI51300.1"/>
    <property type="molecule type" value="Genomic_DNA"/>
</dbReference>
<keyword evidence="3" id="KW-1185">Reference proteome</keyword>
<accession>A0A392STQ0</accession>
<feature type="region of interest" description="Disordered" evidence="1">
    <location>
        <begin position="29"/>
        <end position="68"/>
    </location>
</feature>
<evidence type="ECO:0000313" key="3">
    <source>
        <dbReference type="Proteomes" id="UP000265520"/>
    </source>
</evidence>
<evidence type="ECO:0000313" key="2">
    <source>
        <dbReference type="EMBL" id="MCI51300.1"/>
    </source>
</evidence>
<feature type="compositionally biased region" description="Basic and acidic residues" evidence="1">
    <location>
        <begin position="56"/>
        <end position="68"/>
    </location>
</feature>
<dbReference type="Proteomes" id="UP000265520">
    <property type="component" value="Unassembled WGS sequence"/>
</dbReference>
<evidence type="ECO:0000256" key="1">
    <source>
        <dbReference type="SAM" id="MobiDB-lite"/>
    </source>
</evidence>